<accession>A0A3B5M8K0</accession>
<feature type="domain" description="THAP-type" evidence="10">
    <location>
        <begin position="1"/>
        <end position="85"/>
    </location>
</feature>
<reference evidence="11" key="2">
    <citation type="submission" date="2025-09" db="UniProtKB">
        <authorList>
            <consortium name="Ensembl"/>
        </authorList>
    </citation>
    <scope>IDENTIFICATION</scope>
</reference>
<dbReference type="Proteomes" id="UP000261380">
    <property type="component" value="Unplaced"/>
</dbReference>
<protein>
    <recommendedName>
        <fullName evidence="8">THAP domain-containing protein 5</fullName>
    </recommendedName>
</protein>
<dbReference type="GO" id="GO:0005634">
    <property type="term" value="C:nucleus"/>
    <property type="evidence" value="ECO:0007669"/>
    <property type="project" value="UniProtKB-SubCell"/>
</dbReference>
<evidence type="ECO:0000256" key="5">
    <source>
        <dbReference type="ARBA" id="ARBA00023054"/>
    </source>
</evidence>
<evidence type="ECO:0000313" key="11">
    <source>
        <dbReference type="Ensembl" id="ENSXCOP00000019835.1"/>
    </source>
</evidence>
<keyword evidence="4" id="KW-0862">Zinc</keyword>
<dbReference type="InterPro" id="IPR052224">
    <property type="entry name" value="THAP_domain_protein"/>
</dbReference>
<dbReference type="SMART" id="SM00980">
    <property type="entry name" value="THAP"/>
    <property type="match status" value="1"/>
</dbReference>
<evidence type="ECO:0000256" key="7">
    <source>
        <dbReference type="ARBA" id="ARBA00023242"/>
    </source>
</evidence>
<dbReference type="GO" id="GO:0003677">
    <property type="term" value="F:DNA binding"/>
    <property type="evidence" value="ECO:0007669"/>
    <property type="project" value="UniProtKB-UniRule"/>
</dbReference>
<dbReference type="Pfam" id="PF05485">
    <property type="entry name" value="THAP"/>
    <property type="match status" value="1"/>
</dbReference>
<comment type="subcellular location">
    <subcellularLocation>
        <location evidence="1">Nucleus</location>
    </subcellularLocation>
</comment>
<dbReference type="SUPFAM" id="SSF57716">
    <property type="entry name" value="Glucocorticoid receptor-like (DNA-binding domain)"/>
    <property type="match status" value="1"/>
</dbReference>
<reference evidence="11" key="1">
    <citation type="submission" date="2025-08" db="UniProtKB">
        <authorList>
            <consortium name="Ensembl"/>
        </authorList>
    </citation>
    <scope>IDENTIFICATION</scope>
</reference>
<keyword evidence="3 9" id="KW-0863">Zinc-finger</keyword>
<keyword evidence="6 9" id="KW-0238">DNA-binding</keyword>
<keyword evidence="7" id="KW-0539">Nucleus</keyword>
<proteinExistence type="predicted"/>
<evidence type="ECO:0000256" key="9">
    <source>
        <dbReference type="PROSITE-ProRule" id="PRU00309"/>
    </source>
</evidence>
<name>A0A3B5M8K0_9TELE</name>
<organism evidence="11 12">
    <name type="scientific">Xiphophorus couchianus</name>
    <name type="common">Monterrey platyfish</name>
    <dbReference type="NCBI Taxonomy" id="32473"/>
    <lineage>
        <taxon>Eukaryota</taxon>
        <taxon>Metazoa</taxon>
        <taxon>Chordata</taxon>
        <taxon>Craniata</taxon>
        <taxon>Vertebrata</taxon>
        <taxon>Euteleostomi</taxon>
        <taxon>Actinopterygii</taxon>
        <taxon>Neopterygii</taxon>
        <taxon>Teleostei</taxon>
        <taxon>Neoteleostei</taxon>
        <taxon>Acanthomorphata</taxon>
        <taxon>Ovalentaria</taxon>
        <taxon>Atherinomorphae</taxon>
        <taxon>Cyprinodontiformes</taxon>
        <taxon>Poeciliidae</taxon>
        <taxon>Poeciliinae</taxon>
        <taxon>Xiphophorus</taxon>
    </lineage>
</organism>
<evidence type="ECO:0000256" key="4">
    <source>
        <dbReference type="ARBA" id="ARBA00022833"/>
    </source>
</evidence>
<dbReference type="Ensembl" id="ENSXCOT00000020081.1">
    <property type="protein sequence ID" value="ENSXCOP00000019835.1"/>
    <property type="gene ID" value="ENSXCOG00000014887.1"/>
</dbReference>
<evidence type="ECO:0000256" key="2">
    <source>
        <dbReference type="ARBA" id="ARBA00022723"/>
    </source>
</evidence>
<keyword evidence="12" id="KW-1185">Reference proteome</keyword>
<dbReference type="AlphaFoldDB" id="A0A3B5M8K0"/>
<dbReference type="GeneTree" id="ENSGT00940000164630"/>
<evidence type="ECO:0000256" key="6">
    <source>
        <dbReference type="ARBA" id="ARBA00023125"/>
    </source>
</evidence>
<sequence length="336" mass="38712">MPRYCAEKLCRNRGGTSSKQDKKISFYPFPLQDKTRLQKWVNNMRRGEWTPSRHQYLCSEHFTEDCFDIRWGIRYLKNTAIPTLFPSVENVCSNLHEKKMFKENLFEFTDVLTLQLYFFSTLNPQQIHVLMPLILRKMRPPVKEQSTTLLKVPLFQESGITSQSSLPATHTTVCEVTSNSGVSAMPCLTPPLRSEEQTDSIVTVLCCKTLGPHASNEEHAHCASFAADQSQTFRFVPVELIRDKSLGSFAEETEASDREHVLVHEHSYCRQDTDKDELWSKILSLHTKILELDRREESTVAKIHTLENEISLLKRDGAVFKEKQKILEDYISSVLL</sequence>
<evidence type="ECO:0000256" key="3">
    <source>
        <dbReference type="ARBA" id="ARBA00022771"/>
    </source>
</evidence>
<dbReference type="GO" id="GO:0008270">
    <property type="term" value="F:zinc ion binding"/>
    <property type="evidence" value="ECO:0007669"/>
    <property type="project" value="UniProtKB-KW"/>
</dbReference>
<dbReference type="PROSITE" id="PS50950">
    <property type="entry name" value="ZF_THAP"/>
    <property type="match status" value="1"/>
</dbReference>
<dbReference type="SMART" id="SM00692">
    <property type="entry name" value="DM3"/>
    <property type="match status" value="1"/>
</dbReference>
<dbReference type="InterPro" id="IPR006612">
    <property type="entry name" value="THAP_Znf"/>
</dbReference>
<evidence type="ECO:0000313" key="12">
    <source>
        <dbReference type="Proteomes" id="UP000261380"/>
    </source>
</evidence>
<keyword evidence="5" id="KW-0175">Coiled coil</keyword>
<evidence type="ECO:0000256" key="8">
    <source>
        <dbReference type="ARBA" id="ARBA00039526"/>
    </source>
</evidence>
<dbReference type="PANTHER" id="PTHR46927:SF1">
    <property type="entry name" value="THAP DOMAIN-CONTAINING PROTEIN 5"/>
    <property type="match status" value="1"/>
</dbReference>
<dbReference type="PANTHER" id="PTHR46927">
    <property type="entry name" value="AGAP005574-PA"/>
    <property type="match status" value="1"/>
</dbReference>
<evidence type="ECO:0000256" key="1">
    <source>
        <dbReference type="ARBA" id="ARBA00004123"/>
    </source>
</evidence>
<evidence type="ECO:0000259" key="10">
    <source>
        <dbReference type="PROSITE" id="PS50950"/>
    </source>
</evidence>
<keyword evidence="2" id="KW-0479">Metal-binding</keyword>